<dbReference type="AlphaFoldDB" id="A0A177SY78"/>
<gene>
    <name evidence="2" type="ORF">A4X03_0g8857</name>
</gene>
<accession>A0A177SY78</accession>
<name>A0A177SY78_9BASI</name>
<evidence type="ECO:0000313" key="2">
    <source>
        <dbReference type="EMBL" id="KAE8238453.1"/>
    </source>
</evidence>
<dbReference type="GO" id="GO:0004803">
    <property type="term" value="F:transposase activity"/>
    <property type="evidence" value="ECO:0007669"/>
    <property type="project" value="InterPro"/>
</dbReference>
<organism evidence="2 3">
    <name type="scientific">Tilletia caries</name>
    <name type="common">wheat bunt fungus</name>
    <dbReference type="NCBI Taxonomy" id="13290"/>
    <lineage>
        <taxon>Eukaryota</taxon>
        <taxon>Fungi</taxon>
        <taxon>Dikarya</taxon>
        <taxon>Basidiomycota</taxon>
        <taxon>Ustilaginomycotina</taxon>
        <taxon>Exobasidiomycetes</taxon>
        <taxon>Tilletiales</taxon>
        <taxon>Tilletiaceae</taxon>
        <taxon>Tilletia</taxon>
    </lineage>
</organism>
<reference evidence="2" key="2">
    <citation type="journal article" date="2019" name="IMA Fungus">
        <title>Genome sequencing and comparison of five Tilletia species to identify candidate genes for the detection of regulated species infecting wheat.</title>
        <authorList>
            <person name="Nguyen H.D.T."/>
            <person name="Sultana T."/>
            <person name="Kesanakurti P."/>
            <person name="Hambleton S."/>
        </authorList>
    </citation>
    <scope>NUCLEOTIDE SEQUENCE</scope>
    <source>
        <strain evidence="2">DAOMC 238032</strain>
    </source>
</reference>
<feature type="domain" description="Tn3 transposase DDE" evidence="1">
    <location>
        <begin position="1"/>
        <end position="356"/>
    </location>
</feature>
<sequence length="384" mass="42722">MAAILADATNAGAERMAESSRGVTIHQMMLMVDRHLRSETYATATAVLVDAQQAHPFAAVWGDGHISSSDGQFFPAGGRGEASLEYNAKYGKRPGASVYGFLSNRFASFFSRMIQASESEAPYVLDGLLHNESSVEIHEHATDTAGATETTFAMFHGFGYRLIPRIRNLGNRRLFVIDPDAAYDPLGALISGAVNMDVIEQHWDEVLRLKSSIGAGLVPPSVILKKLAASPRQNRLNQALREMGRIERSIFICDWLLDTKLRRRSHAILNKGESRHALARAVFLHQLGELRNRVAETMAYRASGLNLVVNAIILWNTVYLSRAVDYVRTQGIDIPAELLSQVAPLPWAHIALTGDYLWNEIDRPLERFRPIRANRFNPNNFAFP</sequence>
<dbReference type="Proteomes" id="UP000077671">
    <property type="component" value="Unassembled WGS sequence"/>
</dbReference>
<dbReference type="Pfam" id="PF01526">
    <property type="entry name" value="DDE_Tnp_Tn3"/>
    <property type="match status" value="1"/>
</dbReference>
<dbReference type="EMBL" id="LWDD02002994">
    <property type="protein sequence ID" value="KAE8238453.1"/>
    <property type="molecule type" value="Genomic_DNA"/>
</dbReference>
<reference evidence="2" key="1">
    <citation type="submission" date="2016-04" db="EMBL/GenBank/DDBJ databases">
        <authorList>
            <person name="Nguyen H.D."/>
            <person name="Kesanakurti P."/>
            <person name="Cullis J."/>
            <person name="Levesque C.A."/>
            <person name="Hambleton S."/>
        </authorList>
    </citation>
    <scope>NUCLEOTIDE SEQUENCE</scope>
    <source>
        <strain evidence="2">DAOMC 238032</strain>
    </source>
</reference>
<proteinExistence type="predicted"/>
<protein>
    <recommendedName>
        <fullName evidence="1">Tn3 transposase DDE domain-containing protein</fullName>
    </recommendedName>
</protein>
<dbReference type="GO" id="GO:0006313">
    <property type="term" value="P:DNA transposition"/>
    <property type="evidence" value="ECO:0007669"/>
    <property type="project" value="InterPro"/>
</dbReference>
<dbReference type="InterPro" id="IPR002513">
    <property type="entry name" value="Tn3_Tnp_DDE_dom"/>
</dbReference>
<comment type="caution">
    <text evidence="2">The sequence shown here is derived from an EMBL/GenBank/DDBJ whole genome shotgun (WGS) entry which is preliminary data.</text>
</comment>
<evidence type="ECO:0000259" key="1">
    <source>
        <dbReference type="Pfam" id="PF01526"/>
    </source>
</evidence>
<evidence type="ECO:0000313" key="3">
    <source>
        <dbReference type="Proteomes" id="UP000077671"/>
    </source>
</evidence>